<feature type="domain" description="Major facilitator superfamily (MFS) profile" evidence="8">
    <location>
        <begin position="1"/>
        <end position="325"/>
    </location>
</feature>
<feature type="transmembrane region" description="Helical" evidence="7">
    <location>
        <begin position="258"/>
        <end position="283"/>
    </location>
</feature>
<keyword evidence="10" id="KW-1185">Reference proteome</keyword>
<dbReference type="AlphaFoldDB" id="N8Y2Y7"/>
<gene>
    <name evidence="9" type="ORF">F964_03561</name>
</gene>
<evidence type="ECO:0000256" key="6">
    <source>
        <dbReference type="ARBA" id="ARBA00023136"/>
    </source>
</evidence>
<evidence type="ECO:0000313" key="10">
    <source>
        <dbReference type="Proteomes" id="UP000013148"/>
    </source>
</evidence>
<dbReference type="PANTHER" id="PTHR42718">
    <property type="entry name" value="MAJOR FACILITATOR SUPERFAMILY MULTIDRUG TRANSPORTER MFSC"/>
    <property type="match status" value="1"/>
</dbReference>
<sequence>MLIVGLIIFSLASLLCSVAPSLWILVAARLFQGIGAAFLMTLAMALTRQTVSKSQLGRAMGMLGTISALGTALGPVLGGFLLVVSGWQSIFGLQFILAGIAIILARVLLPNDYIKKQIPALSSLQTDQNITLNLMVNLLVAAVMMTTLVIGPFYLSLGLNLDQIQVGLIMGIGPVVAILSGIPSGRLVDRWGSRYIVITGLIFLIFGSSMLAILPKLMGISGYIIPIIILTSGYQLFQAANNTMTLADVPKARQGMVSGLLSLSRNMGLIIGASVMGAIFSFGVGTNQLTQATALAIIDGMQLTFICAGALMVVGLLISCVSFRR</sequence>
<comment type="subcellular location">
    <subcellularLocation>
        <location evidence="1">Cell membrane</location>
        <topology evidence="1">Multi-pass membrane protein</topology>
    </subcellularLocation>
</comment>
<dbReference type="PANTHER" id="PTHR42718:SF46">
    <property type="entry name" value="BLR6921 PROTEIN"/>
    <property type="match status" value="1"/>
</dbReference>
<dbReference type="Gene3D" id="1.20.1250.20">
    <property type="entry name" value="MFS general substrate transporter like domains"/>
    <property type="match status" value="2"/>
</dbReference>
<dbReference type="PRINTS" id="PR01035">
    <property type="entry name" value="TCRTETA"/>
</dbReference>
<comment type="caution">
    <text evidence="9">The sequence shown here is derived from an EMBL/GenBank/DDBJ whole genome shotgun (WGS) entry which is preliminary data.</text>
</comment>
<evidence type="ECO:0000256" key="3">
    <source>
        <dbReference type="ARBA" id="ARBA00022475"/>
    </source>
</evidence>
<evidence type="ECO:0000256" key="7">
    <source>
        <dbReference type="SAM" id="Phobius"/>
    </source>
</evidence>
<dbReference type="InterPro" id="IPR036259">
    <property type="entry name" value="MFS_trans_sf"/>
</dbReference>
<feature type="transmembrane region" description="Helical" evidence="7">
    <location>
        <begin position="90"/>
        <end position="109"/>
    </location>
</feature>
<feature type="transmembrane region" description="Helical" evidence="7">
    <location>
        <begin position="130"/>
        <end position="157"/>
    </location>
</feature>
<feature type="transmembrane region" description="Helical" evidence="7">
    <location>
        <begin position="303"/>
        <end position="323"/>
    </location>
</feature>
<feature type="transmembrane region" description="Helical" evidence="7">
    <location>
        <begin position="220"/>
        <end position="237"/>
    </location>
</feature>
<reference evidence="9 10" key="1">
    <citation type="submission" date="2013-02" db="EMBL/GenBank/DDBJ databases">
        <title>The Genome Sequence of Acinetobacter guillouiae NIPH 991.</title>
        <authorList>
            <consortium name="The Broad Institute Genome Sequencing Platform"/>
            <consortium name="The Broad Institute Genome Sequencing Center for Infectious Disease"/>
            <person name="Cerqueira G."/>
            <person name="Feldgarden M."/>
            <person name="Courvalin P."/>
            <person name="Perichon B."/>
            <person name="Grillot-Courvalin C."/>
            <person name="Clermont D."/>
            <person name="Rocha E."/>
            <person name="Yoon E.-J."/>
            <person name="Nemec A."/>
            <person name="Walker B."/>
            <person name="Young S.K."/>
            <person name="Zeng Q."/>
            <person name="Gargeya S."/>
            <person name="Fitzgerald M."/>
            <person name="Haas B."/>
            <person name="Abouelleil A."/>
            <person name="Alvarado L."/>
            <person name="Arachchi H.M."/>
            <person name="Berlin A.M."/>
            <person name="Chapman S.B."/>
            <person name="Dewar J."/>
            <person name="Goldberg J."/>
            <person name="Griggs A."/>
            <person name="Gujja S."/>
            <person name="Hansen M."/>
            <person name="Howarth C."/>
            <person name="Imamovic A."/>
            <person name="Larimer J."/>
            <person name="McCowan C."/>
            <person name="Murphy C."/>
            <person name="Neiman D."/>
            <person name="Pearson M."/>
            <person name="Priest M."/>
            <person name="Roberts A."/>
            <person name="Saif S."/>
            <person name="Shea T."/>
            <person name="Sisk P."/>
            <person name="Sykes S."/>
            <person name="Wortman J."/>
            <person name="Nusbaum C."/>
            <person name="Birren B."/>
        </authorList>
    </citation>
    <scope>NUCLEOTIDE SEQUENCE [LARGE SCALE GENOMIC DNA]</scope>
    <source>
        <strain evidence="9 10">NIPH 991</strain>
    </source>
</reference>
<dbReference type="InterPro" id="IPR001958">
    <property type="entry name" value="Tet-R_TetA/multi-R_MdtG-like"/>
</dbReference>
<dbReference type="PROSITE" id="PS50850">
    <property type="entry name" value="MFS"/>
    <property type="match status" value="1"/>
</dbReference>
<evidence type="ECO:0000256" key="4">
    <source>
        <dbReference type="ARBA" id="ARBA00022692"/>
    </source>
</evidence>
<keyword evidence="6 7" id="KW-0472">Membrane</keyword>
<dbReference type="GO" id="GO:0022857">
    <property type="term" value="F:transmembrane transporter activity"/>
    <property type="evidence" value="ECO:0007669"/>
    <property type="project" value="InterPro"/>
</dbReference>
<feature type="transmembrane region" description="Helical" evidence="7">
    <location>
        <begin position="59"/>
        <end position="84"/>
    </location>
</feature>
<dbReference type="EMBL" id="APPJ01000013">
    <property type="protein sequence ID" value="ENV15699.1"/>
    <property type="molecule type" value="Genomic_DNA"/>
</dbReference>
<evidence type="ECO:0000256" key="1">
    <source>
        <dbReference type="ARBA" id="ARBA00004651"/>
    </source>
</evidence>
<dbReference type="SUPFAM" id="SSF103473">
    <property type="entry name" value="MFS general substrate transporter"/>
    <property type="match status" value="1"/>
</dbReference>
<dbReference type="InterPro" id="IPR011701">
    <property type="entry name" value="MFS"/>
</dbReference>
<dbReference type="PATRIC" id="fig|1217656.3.peg.3509"/>
<organism evidence="9 10">
    <name type="scientific">Acinetobacter guillouiae NIPH 991</name>
    <dbReference type="NCBI Taxonomy" id="1217656"/>
    <lineage>
        <taxon>Bacteria</taxon>
        <taxon>Pseudomonadati</taxon>
        <taxon>Pseudomonadota</taxon>
        <taxon>Gammaproteobacteria</taxon>
        <taxon>Moraxellales</taxon>
        <taxon>Moraxellaceae</taxon>
        <taxon>Acinetobacter</taxon>
    </lineage>
</organism>
<evidence type="ECO:0000313" key="9">
    <source>
        <dbReference type="EMBL" id="ENV15699.1"/>
    </source>
</evidence>
<dbReference type="eggNOG" id="COG2814">
    <property type="taxonomic scope" value="Bacteria"/>
</dbReference>
<feature type="transmembrane region" description="Helical" evidence="7">
    <location>
        <begin position="195"/>
        <end position="214"/>
    </location>
</feature>
<keyword evidence="4 7" id="KW-0812">Transmembrane</keyword>
<proteinExistence type="predicted"/>
<feature type="transmembrane region" description="Helical" evidence="7">
    <location>
        <begin position="26"/>
        <end position="47"/>
    </location>
</feature>
<evidence type="ECO:0000256" key="2">
    <source>
        <dbReference type="ARBA" id="ARBA00022448"/>
    </source>
</evidence>
<keyword evidence="3" id="KW-1003">Cell membrane</keyword>
<name>N8Y2Y7_ACIGI</name>
<evidence type="ECO:0000256" key="5">
    <source>
        <dbReference type="ARBA" id="ARBA00022989"/>
    </source>
</evidence>
<dbReference type="CDD" id="cd17321">
    <property type="entry name" value="MFS_MMR_MDR_like"/>
    <property type="match status" value="1"/>
</dbReference>
<feature type="transmembrane region" description="Helical" evidence="7">
    <location>
        <begin position="163"/>
        <end position="183"/>
    </location>
</feature>
<evidence type="ECO:0000259" key="8">
    <source>
        <dbReference type="PROSITE" id="PS50850"/>
    </source>
</evidence>
<dbReference type="GO" id="GO:0005886">
    <property type="term" value="C:plasma membrane"/>
    <property type="evidence" value="ECO:0007669"/>
    <property type="project" value="UniProtKB-SubCell"/>
</dbReference>
<accession>N8Y2Y7</accession>
<dbReference type="Proteomes" id="UP000013148">
    <property type="component" value="Unassembled WGS sequence"/>
</dbReference>
<keyword evidence="2" id="KW-0813">Transport</keyword>
<dbReference type="HOGENOM" id="CLU_000960_28_3_6"/>
<protein>
    <recommendedName>
        <fullName evidence="8">Major facilitator superfamily (MFS) profile domain-containing protein</fullName>
    </recommendedName>
</protein>
<dbReference type="InterPro" id="IPR020846">
    <property type="entry name" value="MFS_dom"/>
</dbReference>
<keyword evidence="5 7" id="KW-1133">Transmembrane helix</keyword>
<dbReference type="Pfam" id="PF07690">
    <property type="entry name" value="MFS_1"/>
    <property type="match status" value="1"/>
</dbReference>